<evidence type="ECO:0000256" key="3">
    <source>
        <dbReference type="ARBA" id="ARBA00022676"/>
    </source>
</evidence>
<keyword evidence="3" id="KW-0808">Transferase</keyword>
<evidence type="ECO:0000313" key="8">
    <source>
        <dbReference type="Proteomes" id="UP001454036"/>
    </source>
</evidence>
<dbReference type="EMBL" id="BAABME010010316">
    <property type="protein sequence ID" value="GAA0177416.1"/>
    <property type="molecule type" value="Genomic_DNA"/>
</dbReference>
<evidence type="ECO:0000256" key="1">
    <source>
        <dbReference type="ARBA" id="ARBA00004323"/>
    </source>
</evidence>
<keyword evidence="3" id="KW-0328">Glycosyltransferase</keyword>
<keyword evidence="4" id="KW-0735">Signal-anchor</keyword>
<dbReference type="InterPro" id="IPR040911">
    <property type="entry name" value="Exostosin_GT47"/>
</dbReference>
<evidence type="ECO:0000256" key="4">
    <source>
        <dbReference type="ARBA" id="ARBA00022968"/>
    </source>
</evidence>
<evidence type="ECO:0000256" key="2">
    <source>
        <dbReference type="ARBA" id="ARBA00010271"/>
    </source>
</evidence>
<comment type="caution">
    <text evidence="7">The sequence shown here is derived from an EMBL/GenBank/DDBJ whole genome shotgun (WGS) entry which is preliminary data.</text>
</comment>
<dbReference type="Pfam" id="PF03016">
    <property type="entry name" value="Exostosin_GT47"/>
    <property type="match status" value="1"/>
</dbReference>
<dbReference type="InterPro" id="IPR004263">
    <property type="entry name" value="Exostosin"/>
</dbReference>
<comment type="similarity">
    <text evidence="2">Belongs to the glycosyltransferase 47 family.</text>
</comment>
<evidence type="ECO:0000259" key="6">
    <source>
        <dbReference type="Pfam" id="PF03016"/>
    </source>
</evidence>
<dbReference type="Proteomes" id="UP001454036">
    <property type="component" value="Unassembled WGS sequence"/>
</dbReference>
<dbReference type="AlphaFoldDB" id="A0AAV3RK24"/>
<dbReference type="PANTHER" id="PTHR11062:SF48">
    <property type="entry name" value="OJ1485_B09.5 PROTEIN"/>
    <property type="match status" value="1"/>
</dbReference>
<name>A0AAV3RK24_LITER</name>
<dbReference type="GO" id="GO:0016757">
    <property type="term" value="F:glycosyltransferase activity"/>
    <property type="evidence" value="ECO:0007669"/>
    <property type="project" value="UniProtKB-KW"/>
</dbReference>
<keyword evidence="8" id="KW-1185">Reference proteome</keyword>
<dbReference type="PANTHER" id="PTHR11062">
    <property type="entry name" value="EXOSTOSIN HEPARAN SULFATE GLYCOSYLTRANSFERASE -RELATED"/>
    <property type="match status" value="1"/>
</dbReference>
<proteinExistence type="inferred from homology"/>
<sequence>MDQMIKKTLIYITFFVLILVTSLEFTGTTDYRSRLFASWQPCLPGGFASSTLSPIKVYMYDLPRRFNVGMLTHPGGNASSSDVDDNVAVTRENIPPWPARSGLNRQHSVEYWLMASLLYYNDTEEANGSGQEVVRVMDPDSAEAFFVPFFSSLSFNVHGNSMRDPQTEFDKQLQVDIVKFLRESKYWQRSSGRDHIIPVHHPNAFRFLHDDVKSAILIVSDFGRFTHLQANLSKDVVAPYDHVVDSYMNDDLSDPFDSRPTLLYFRGRIHRKDEGKVRGTLARVLNITEGVIFEEGRASGDGVQANDLVECLFLRYANVPISQFFLLFSYYSIRGMHSSKFCLNPAGDTPSSCRLFDAIVSHCVPVIVSDKLELPYEDELDYSEFSVFFSDEEASRPKYLVDKLRGISKEKWLGMWRQLKNISRHFEYQYPPKEDDAVNMIWRQISHKLPAVQLAEHRNRRLKIPDWWR</sequence>
<organism evidence="7 8">
    <name type="scientific">Lithospermum erythrorhizon</name>
    <name type="common">Purple gromwell</name>
    <name type="synonym">Lithospermum officinale var. erythrorhizon</name>
    <dbReference type="NCBI Taxonomy" id="34254"/>
    <lineage>
        <taxon>Eukaryota</taxon>
        <taxon>Viridiplantae</taxon>
        <taxon>Streptophyta</taxon>
        <taxon>Embryophyta</taxon>
        <taxon>Tracheophyta</taxon>
        <taxon>Spermatophyta</taxon>
        <taxon>Magnoliopsida</taxon>
        <taxon>eudicotyledons</taxon>
        <taxon>Gunneridae</taxon>
        <taxon>Pentapetalae</taxon>
        <taxon>asterids</taxon>
        <taxon>lamiids</taxon>
        <taxon>Boraginales</taxon>
        <taxon>Boraginaceae</taxon>
        <taxon>Boraginoideae</taxon>
        <taxon>Lithospermeae</taxon>
        <taxon>Lithospermum</taxon>
    </lineage>
</organism>
<gene>
    <name evidence="7" type="ORF">LIER_29691</name>
</gene>
<comment type="subcellular location">
    <subcellularLocation>
        <location evidence="1">Golgi apparatus membrane</location>
        <topology evidence="1">Single-pass type II membrane protein</topology>
    </subcellularLocation>
</comment>
<reference evidence="7 8" key="1">
    <citation type="submission" date="2024-01" db="EMBL/GenBank/DDBJ databases">
        <title>The complete chloroplast genome sequence of Lithospermum erythrorhizon: insights into the phylogenetic relationship among Boraginaceae species and the maternal lineages of purple gromwells.</title>
        <authorList>
            <person name="Okada T."/>
            <person name="Watanabe K."/>
        </authorList>
    </citation>
    <scope>NUCLEOTIDE SEQUENCE [LARGE SCALE GENOMIC DNA]</scope>
</reference>
<keyword evidence="5" id="KW-0333">Golgi apparatus</keyword>
<dbReference type="GO" id="GO:0000139">
    <property type="term" value="C:Golgi membrane"/>
    <property type="evidence" value="ECO:0007669"/>
    <property type="project" value="UniProtKB-SubCell"/>
</dbReference>
<protein>
    <submittedName>
        <fullName evidence="7">Glycosyltransferase</fullName>
    </submittedName>
</protein>
<feature type="domain" description="Exostosin GT47" evidence="6">
    <location>
        <begin position="53"/>
        <end position="403"/>
    </location>
</feature>
<evidence type="ECO:0000256" key="5">
    <source>
        <dbReference type="ARBA" id="ARBA00023034"/>
    </source>
</evidence>
<keyword evidence="4" id="KW-0812">Transmembrane</keyword>
<accession>A0AAV3RK24</accession>
<evidence type="ECO:0000313" key="7">
    <source>
        <dbReference type="EMBL" id="GAA0177416.1"/>
    </source>
</evidence>